<dbReference type="EMBL" id="JACEGD010000030">
    <property type="protein sequence ID" value="MBH5390260.1"/>
    <property type="molecule type" value="Genomic_DNA"/>
</dbReference>
<evidence type="ECO:0008006" key="4">
    <source>
        <dbReference type="Google" id="ProtNLM"/>
    </source>
</evidence>
<evidence type="ECO:0000256" key="1">
    <source>
        <dbReference type="SAM" id="SignalP"/>
    </source>
</evidence>
<comment type="caution">
    <text evidence="2">The sequence shown here is derived from an EMBL/GenBank/DDBJ whole genome shotgun (WGS) entry which is preliminary data.</text>
</comment>
<dbReference type="Proteomes" id="UP001194539">
    <property type="component" value="Unassembled WGS sequence"/>
</dbReference>
<protein>
    <recommendedName>
        <fullName evidence="4">DUF1134 domain-containing protein</fullName>
    </recommendedName>
</protein>
<proteinExistence type="predicted"/>
<keyword evidence="1" id="KW-0732">Signal</keyword>
<reference evidence="2 3" key="1">
    <citation type="submission" date="2020-07" db="EMBL/GenBank/DDBJ databases">
        <title>Bradyrhizobium diversity isolated from nodules of indigenous legumes of Western Australia.</title>
        <authorList>
            <person name="Klepa M.S."/>
        </authorList>
    </citation>
    <scope>NUCLEOTIDE SEQUENCE [LARGE SCALE GENOMIC DNA]</scope>
    <source>
        <strain evidence="2 3">CNPSo 4019</strain>
    </source>
</reference>
<evidence type="ECO:0000313" key="3">
    <source>
        <dbReference type="Proteomes" id="UP001194539"/>
    </source>
</evidence>
<organism evidence="2 3">
    <name type="scientific">Bradyrhizobium diversitatis</name>
    <dbReference type="NCBI Taxonomy" id="2755406"/>
    <lineage>
        <taxon>Bacteria</taxon>
        <taxon>Pseudomonadati</taxon>
        <taxon>Pseudomonadota</taxon>
        <taxon>Alphaproteobacteria</taxon>
        <taxon>Hyphomicrobiales</taxon>
        <taxon>Nitrobacteraceae</taxon>
        <taxon>Bradyrhizobium</taxon>
    </lineage>
</organism>
<feature type="signal peptide" evidence="1">
    <location>
        <begin position="1"/>
        <end position="31"/>
    </location>
</feature>
<gene>
    <name evidence="2" type="ORF">H1B27_28835</name>
</gene>
<sequence>MRPARQAFVIRLAALALLAVAVPVTPSLAQASGEVRVKIVKAGLLVGGGAGSGVLTYRGRNYPFRITGVSLGITAGATVGRLDGRASGIRHIGDFAGTYSSVGGGAALVGGVNGVHLRNDKGVTMVLQGPKAGVEFAANLSHITISLR</sequence>
<keyword evidence="3" id="KW-1185">Reference proteome</keyword>
<name>A0ABS0PAC1_9BRAD</name>
<evidence type="ECO:0000313" key="2">
    <source>
        <dbReference type="EMBL" id="MBH5390260.1"/>
    </source>
</evidence>
<feature type="chain" id="PRO_5046974892" description="DUF1134 domain-containing protein" evidence="1">
    <location>
        <begin position="32"/>
        <end position="148"/>
    </location>
</feature>
<accession>A0ABS0PAC1</accession>